<dbReference type="PROSITE" id="PS00299">
    <property type="entry name" value="UBIQUITIN_1"/>
    <property type="match status" value="1"/>
</dbReference>
<dbReference type="PRINTS" id="PR00348">
    <property type="entry name" value="UBIQUITIN"/>
</dbReference>
<dbReference type="InterPro" id="IPR019954">
    <property type="entry name" value="Ubiquitin_CS"/>
</dbReference>
<dbReference type="InterPro" id="IPR013694">
    <property type="entry name" value="VIT"/>
</dbReference>
<dbReference type="OrthoDB" id="1729737at2759"/>
<dbReference type="RefSeq" id="XP_068350433.1">
    <property type="nucleotide sequence ID" value="XM_068494947.1"/>
</dbReference>
<dbReference type="Proteomes" id="UP000179807">
    <property type="component" value="Unassembled WGS sequence"/>
</dbReference>
<dbReference type="InterPro" id="IPR019956">
    <property type="entry name" value="Ubiquitin_dom"/>
</dbReference>
<name>A0A1J4JDW5_9EUKA</name>
<dbReference type="PROSITE" id="PS51468">
    <property type="entry name" value="VIT"/>
    <property type="match status" value="1"/>
</dbReference>
<protein>
    <submittedName>
        <fullName evidence="4">Breast cancer suppressor candidate 1,bcsc-1</fullName>
    </submittedName>
</protein>
<evidence type="ECO:0000259" key="3">
    <source>
        <dbReference type="PROSITE" id="PS51468"/>
    </source>
</evidence>
<dbReference type="SUPFAM" id="SSF54236">
    <property type="entry name" value="Ubiquitin-like"/>
    <property type="match status" value="1"/>
</dbReference>
<feature type="domain" description="VIT" evidence="3">
    <location>
        <begin position="5"/>
        <end position="133"/>
    </location>
</feature>
<evidence type="ECO:0000259" key="2">
    <source>
        <dbReference type="PROSITE" id="PS50234"/>
    </source>
</evidence>
<dbReference type="GeneID" id="94829651"/>
<organism evidence="4 5">
    <name type="scientific">Tritrichomonas foetus</name>
    <dbReference type="NCBI Taxonomy" id="1144522"/>
    <lineage>
        <taxon>Eukaryota</taxon>
        <taxon>Metamonada</taxon>
        <taxon>Parabasalia</taxon>
        <taxon>Tritrichomonadida</taxon>
        <taxon>Tritrichomonadidae</taxon>
        <taxon>Tritrichomonas</taxon>
    </lineage>
</organism>
<dbReference type="InterPro" id="IPR000626">
    <property type="entry name" value="Ubiquitin-like_dom"/>
</dbReference>
<dbReference type="InterPro" id="IPR036465">
    <property type="entry name" value="vWFA_dom_sf"/>
</dbReference>
<keyword evidence="5" id="KW-1185">Reference proteome</keyword>
<dbReference type="SMART" id="SM00213">
    <property type="entry name" value="UBQ"/>
    <property type="match status" value="1"/>
</dbReference>
<dbReference type="PROSITE" id="PS50234">
    <property type="entry name" value="VWFA"/>
    <property type="match status" value="1"/>
</dbReference>
<dbReference type="Pfam" id="PF13768">
    <property type="entry name" value="VWA_3"/>
    <property type="match status" value="1"/>
</dbReference>
<dbReference type="Pfam" id="PF08487">
    <property type="entry name" value="VIT"/>
    <property type="match status" value="1"/>
</dbReference>
<reference evidence="4" key="1">
    <citation type="submission" date="2016-10" db="EMBL/GenBank/DDBJ databases">
        <authorList>
            <person name="Benchimol M."/>
            <person name="Almeida L.G."/>
            <person name="Vasconcelos A.T."/>
            <person name="Perreira-Neves A."/>
            <person name="Rosa I.A."/>
            <person name="Tasca T."/>
            <person name="Bogo M.R."/>
            <person name="de Souza W."/>
        </authorList>
    </citation>
    <scope>NUCLEOTIDE SEQUENCE [LARGE SCALE GENOMIC DNA]</scope>
    <source>
        <strain evidence="4">K</strain>
    </source>
</reference>
<gene>
    <name evidence="4" type="ORF">TRFO_09588</name>
</gene>
<dbReference type="Gene3D" id="3.10.20.90">
    <property type="entry name" value="Phosphatidylinositol 3-kinase Catalytic Subunit, Chain A, domain 1"/>
    <property type="match status" value="1"/>
</dbReference>
<sequence length="939" mass="107205">MPFGSLSVLNDLENKNLDLSPCEMNIKGKQYGVICDFVVDMKYTNPLPFPTSGSLHIPVENNICLHHIFMTFEDKKIEFIIQERKDALQTYKEAIDNQMFASFVNKPENKVSTFNIGNIPPNSSFTISYQVTFEANSYGNDSLMFKFPMESVNPAGIIVSFSPDIFNFVLEIEQAFPIEKVTSNIENGQWTIDTNDNKKGTYEFHCIEKIKQKSFIITTKLQEKLKSFISKHFLNDKEKSQYVAISSFPNIPQEIASSRSKNQEFVFVIDCSGSMSGGSIKRAKECLLLFIHSLPINCYFNVVQFGSTFKKIWENSQLYTEKNVLHAISSVEAFTSNLGGTEMFHPLSSIFTSNLQIPNSQRQVFIITDGQDFHPDKVMGLVNSYKALNRCFTIGIGHGADPGLVKGIAEATRGSYDFVYDGDDIRTKVIPQLISAQTSFINNFHIHIENNENCKIVPNISTIIPNKIQTFYVKLSNNEHISEEEELIALLGGEISKNMYEETEFNQILVCHDDIINNSCQMLFHNSELVSIQENIDQIDMQISLLSENLEKQQLHFRKNLLIQQCVAISTYTGILSQHTAFVGVFKKLENIPEREFNRIFLKFQNSYFEFDIKKDEKNKLEKLQHMIEEKVNVEIINQKLSLINNDNTCSVSTNLCFNDCVKLNLSYKPNRIIPIIVQHAGKQYPINIDKLDTVHFIRQTIVSRNPSKAPPYSLTDGTNTVSLKEPILKLDIGTPLQLVQDPNNPQMEIYIKSLTGKKISLFVNPLDTVEDLKQKICDKESIPIDQQRLIFAGKQLEDENPLLNYSICDGSLLHMVLRLRGGGIVYENNMIQPQEPDFNITRLLKYHSFEGYWFNLANVKSFIPKFGEIQMPSNIGIGDEKLVDRILSTLLAIALLRKLAVDQREAWQLIEEKALEWLTTLSKEINWEQYISDIISQI</sequence>
<dbReference type="PROSITE" id="PS50053">
    <property type="entry name" value="UBIQUITIN_2"/>
    <property type="match status" value="1"/>
</dbReference>
<proteinExistence type="predicted"/>
<dbReference type="EMBL" id="MLAK01001126">
    <property type="protein sequence ID" value="OHS97296.1"/>
    <property type="molecule type" value="Genomic_DNA"/>
</dbReference>
<feature type="domain" description="VWFA" evidence="2">
    <location>
        <begin position="264"/>
        <end position="437"/>
    </location>
</feature>
<evidence type="ECO:0000259" key="1">
    <source>
        <dbReference type="PROSITE" id="PS50053"/>
    </source>
</evidence>
<feature type="domain" description="Ubiquitin-like" evidence="1">
    <location>
        <begin position="748"/>
        <end position="823"/>
    </location>
</feature>
<dbReference type="PANTHER" id="PTHR45737">
    <property type="entry name" value="VON WILLEBRAND FACTOR A DOMAIN-CONTAINING PROTEIN 5A"/>
    <property type="match status" value="1"/>
</dbReference>
<dbReference type="AlphaFoldDB" id="A0A1J4JDW5"/>
<dbReference type="PANTHER" id="PTHR45737:SF6">
    <property type="entry name" value="VON WILLEBRAND FACTOR A DOMAIN-CONTAINING PROTEIN 5A"/>
    <property type="match status" value="1"/>
</dbReference>
<dbReference type="SUPFAM" id="SSF53300">
    <property type="entry name" value="vWA-like"/>
    <property type="match status" value="1"/>
</dbReference>
<dbReference type="Gene3D" id="3.40.50.410">
    <property type="entry name" value="von Willebrand factor, type A domain"/>
    <property type="match status" value="1"/>
</dbReference>
<accession>A0A1J4JDW5</accession>
<dbReference type="SMART" id="SM00327">
    <property type="entry name" value="VWA"/>
    <property type="match status" value="1"/>
</dbReference>
<dbReference type="FunFam" id="3.10.20.90:FF:000222">
    <property type="entry name" value="Polyubiquitin 5"/>
    <property type="match status" value="1"/>
</dbReference>
<evidence type="ECO:0000313" key="5">
    <source>
        <dbReference type="Proteomes" id="UP000179807"/>
    </source>
</evidence>
<comment type="caution">
    <text evidence="4">The sequence shown here is derived from an EMBL/GenBank/DDBJ whole genome shotgun (WGS) entry which is preliminary data.</text>
</comment>
<dbReference type="Pfam" id="PF00240">
    <property type="entry name" value="ubiquitin"/>
    <property type="match status" value="1"/>
</dbReference>
<evidence type="ECO:0000313" key="4">
    <source>
        <dbReference type="EMBL" id="OHS97296.1"/>
    </source>
</evidence>
<dbReference type="VEuPathDB" id="TrichDB:TRFO_09588"/>
<dbReference type="InterPro" id="IPR002035">
    <property type="entry name" value="VWF_A"/>
</dbReference>
<dbReference type="InterPro" id="IPR029071">
    <property type="entry name" value="Ubiquitin-like_domsf"/>
</dbReference>